<dbReference type="InterPro" id="IPR003331">
    <property type="entry name" value="UDP_GlcNAc_Epimerase_2_dom"/>
</dbReference>
<dbReference type="EMBL" id="LAZR01022543">
    <property type="protein sequence ID" value="KKL81501.1"/>
    <property type="molecule type" value="Genomic_DNA"/>
</dbReference>
<evidence type="ECO:0000313" key="2">
    <source>
        <dbReference type="EMBL" id="KKL81501.1"/>
    </source>
</evidence>
<feature type="domain" description="UDP-N-acetylglucosamine 2-epimerase" evidence="1">
    <location>
        <begin position="2"/>
        <end position="249"/>
    </location>
</feature>
<proteinExistence type="predicted"/>
<dbReference type="Gene3D" id="3.40.50.2000">
    <property type="entry name" value="Glycogen Phosphorylase B"/>
    <property type="match status" value="2"/>
</dbReference>
<reference evidence="2" key="1">
    <citation type="journal article" date="2015" name="Nature">
        <title>Complex archaea that bridge the gap between prokaryotes and eukaryotes.</title>
        <authorList>
            <person name="Spang A."/>
            <person name="Saw J.H."/>
            <person name="Jorgensen S.L."/>
            <person name="Zaremba-Niedzwiedzka K."/>
            <person name="Martijn J."/>
            <person name="Lind A.E."/>
            <person name="van Eijk R."/>
            <person name="Schleper C."/>
            <person name="Guy L."/>
            <person name="Ettema T.J."/>
        </authorList>
    </citation>
    <scope>NUCLEOTIDE SEQUENCE</scope>
</reference>
<comment type="caution">
    <text evidence="2">The sequence shown here is derived from an EMBL/GenBank/DDBJ whole genome shotgun (WGS) entry which is preliminary data.</text>
</comment>
<organism evidence="2">
    <name type="scientific">marine sediment metagenome</name>
    <dbReference type="NCBI Taxonomy" id="412755"/>
    <lineage>
        <taxon>unclassified sequences</taxon>
        <taxon>metagenomes</taxon>
        <taxon>ecological metagenomes</taxon>
    </lineage>
</organism>
<evidence type="ECO:0000259" key="1">
    <source>
        <dbReference type="Pfam" id="PF02350"/>
    </source>
</evidence>
<dbReference type="InterPro" id="IPR029767">
    <property type="entry name" value="WecB-like"/>
</dbReference>
<dbReference type="PANTHER" id="PTHR43174:SF1">
    <property type="entry name" value="UDP-N-ACETYLGLUCOSAMINE 2-EPIMERASE"/>
    <property type="match status" value="1"/>
</dbReference>
<accession>A0A0F9FT73</accession>
<dbReference type="PANTHER" id="PTHR43174">
    <property type="entry name" value="UDP-N-ACETYLGLUCOSAMINE 2-EPIMERASE"/>
    <property type="match status" value="1"/>
</dbReference>
<dbReference type="Pfam" id="PF02350">
    <property type="entry name" value="Epimerase_2"/>
    <property type="match status" value="1"/>
</dbReference>
<dbReference type="SUPFAM" id="SSF53756">
    <property type="entry name" value="UDP-Glycosyltransferase/glycogen phosphorylase"/>
    <property type="match status" value="1"/>
</dbReference>
<gene>
    <name evidence="2" type="ORF">LCGC14_1994150</name>
</gene>
<name>A0A0F9FT73_9ZZZZ</name>
<sequence>MTAGAGADAARTTNIVAHIEAGVRSFAPEPWPEEELRVGISHVADVNFCPTQETYDNLEKGRKGGSASYVTGNTIVSSLAEMGIQPCNATEPKTILITLHRRELRDDPQLPDIVAGLFKGMRRFSETRFLWPMHPAMRHIDVSNQPDNLEITGPLSYLTFLLRLSTCEGVITDSGGVIEEAATLGVPTIIFRKYNDRPEAERKGIALRETPSFSGGRSAVRWLVTNLIPRKPSFVFGQPDAAAKIAQHLSNLVET</sequence>
<protein>
    <recommendedName>
        <fullName evidence="1">UDP-N-acetylglucosamine 2-epimerase domain-containing protein</fullName>
    </recommendedName>
</protein>
<dbReference type="AlphaFoldDB" id="A0A0F9FT73"/>